<evidence type="ECO:0000313" key="7">
    <source>
        <dbReference type="EMBL" id="WIT11906.1"/>
    </source>
</evidence>
<dbReference type="PANTHER" id="PTHR45962">
    <property type="entry name" value="N-FATTY-ACYL-AMINO ACID SYNTHASE/HYDROLASE PM20D1"/>
    <property type="match status" value="1"/>
</dbReference>
<gene>
    <name evidence="7" type="ORF">PFX98_24035</name>
</gene>
<dbReference type="InterPro" id="IPR036264">
    <property type="entry name" value="Bact_exopeptidase_dim_dom"/>
</dbReference>
<dbReference type="GO" id="GO:0046872">
    <property type="term" value="F:metal ion binding"/>
    <property type="evidence" value="ECO:0007669"/>
    <property type="project" value="UniProtKB-KW"/>
</dbReference>
<dbReference type="Pfam" id="PF01546">
    <property type="entry name" value="Peptidase_M20"/>
    <property type="match status" value="1"/>
</dbReference>
<keyword evidence="2" id="KW-0645">Protease</keyword>
<dbReference type="InterPro" id="IPR047177">
    <property type="entry name" value="Pept_M20A"/>
</dbReference>
<keyword evidence="5" id="KW-0862">Zinc</keyword>
<dbReference type="EMBL" id="CP116346">
    <property type="protein sequence ID" value="WIT11906.1"/>
    <property type="molecule type" value="Genomic_DNA"/>
</dbReference>
<name>A0AA95NLI5_9BURK</name>
<evidence type="ECO:0000313" key="8">
    <source>
        <dbReference type="Proteomes" id="UP001177769"/>
    </source>
</evidence>
<organism evidence="7 8">
    <name type="scientific">Paucibacter sediminis</name>
    <dbReference type="NCBI Taxonomy" id="3019553"/>
    <lineage>
        <taxon>Bacteria</taxon>
        <taxon>Pseudomonadati</taxon>
        <taxon>Pseudomonadota</taxon>
        <taxon>Betaproteobacteria</taxon>
        <taxon>Burkholderiales</taxon>
        <taxon>Sphaerotilaceae</taxon>
        <taxon>Roseateles</taxon>
    </lineage>
</organism>
<dbReference type="SUPFAM" id="SSF55031">
    <property type="entry name" value="Bacterial exopeptidase dimerisation domain"/>
    <property type="match status" value="1"/>
</dbReference>
<proteinExistence type="inferred from homology"/>
<dbReference type="Gene3D" id="1.10.150.900">
    <property type="match status" value="1"/>
</dbReference>
<evidence type="ECO:0000256" key="3">
    <source>
        <dbReference type="ARBA" id="ARBA00022723"/>
    </source>
</evidence>
<dbReference type="InterPro" id="IPR002933">
    <property type="entry name" value="Peptidase_M20"/>
</dbReference>
<dbReference type="Proteomes" id="UP001177769">
    <property type="component" value="Chromosome"/>
</dbReference>
<evidence type="ECO:0000256" key="5">
    <source>
        <dbReference type="ARBA" id="ARBA00022833"/>
    </source>
</evidence>
<evidence type="ECO:0000256" key="1">
    <source>
        <dbReference type="ARBA" id="ARBA00006247"/>
    </source>
</evidence>
<dbReference type="Gene3D" id="3.30.70.360">
    <property type="match status" value="1"/>
</dbReference>
<dbReference type="GO" id="GO:0006508">
    <property type="term" value="P:proteolysis"/>
    <property type="evidence" value="ECO:0007669"/>
    <property type="project" value="UniProtKB-KW"/>
</dbReference>
<accession>A0AA95NLI5</accession>
<comment type="similarity">
    <text evidence="1">Belongs to the peptidase M20A family.</text>
</comment>
<dbReference type="SUPFAM" id="SSF53187">
    <property type="entry name" value="Zn-dependent exopeptidases"/>
    <property type="match status" value="1"/>
</dbReference>
<dbReference type="InterPro" id="IPR011650">
    <property type="entry name" value="Peptidase_M20_dimer"/>
</dbReference>
<feature type="domain" description="Peptidase M20 dimerisation" evidence="6">
    <location>
        <begin position="240"/>
        <end position="383"/>
    </location>
</feature>
<keyword evidence="8" id="KW-1185">Reference proteome</keyword>
<dbReference type="PANTHER" id="PTHR45962:SF1">
    <property type="entry name" value="N-FATTY-ACYL-AMINO ACID SYNTHASE_HYDROLASE PM20D1"/>
    <property type="match status" value="1"/>
</dbReference>
<sequence>MLIVKRILLALLAALLVLVAAVAINTWRKGSRQIEVAPLPVLAVDEAGAAQRLAAAIRLRTVSSHDQPELNRDQFLALHEQLQRDYPKAHALLQRELVGGHSLLYRWQGSDAQAAPMLMLAHQDVVPIAPGTEGRWSEQPFAGTLKDGFVWGRGAWDNKSNLIAQMEAVEMLAASGFKPRRTIYLAFGADEEVGGLHGAAEIAKLLQQRGVKLDFVIDEGLLITEGILKGLDKPAALIGIAEKGYMSVVLKVPATPGHSSMPPPKGTSAIAMMSAALKRLDDDQLPGGVRGIAREMFDVIAPEMQGFSRVALSNLWLFGPIVARQLEHAGSTNALMRTTTALTIVNAGNKDNVLPGEAQATVNFRLLPGDSQAQLLEHVKASLPPQGADKFELYTLPGSSEPSPVSPTDSAAYRRVATTLREVFPGTLVAPGLMTGATDSRHFAAISEHIFRFSPVRAKPEDLSRFHGTNERIATANVAEMIRFYHRLVSEAAK</sequence>
<dbReference type="NCBIfam" id="NF006113">
    <property type="entry name" value="PRK08262.1-4"/>
    <property type="match status" value="1"/>
</dbReference>
<dbReference type="Gene3D" id="3.40.630.10">
    <property type="entry name" value="Zn peptidases"/>
    <property type="match status" value="1"/>
</dbReference>
<evidence type="ECO:0000256" key="4">
    <source>
        <dbReference type="ARBA" id="ARBA00022801"/>
    </source>
</evidence>
<reference evidence="7" key="1">
    <citation type="submission" date="2023-01" db="EMBL/GenBank/DDBJ databases">
        <title>Whole genome sequence of Paucibacter sp. S2-9 isolated from pond sediment.</title>
        <authorList>
            <person name="Jung J.Y."/>
        </authorList>
    </citation>
    <scope>NUCLEOTIDE SEQUENCE</scope>
    <source>
        <strain evidence="7">S2-9</strain>
    </source>
</reference>
<dbReference type="Pfam" id="PF07687">
    <property type="entry name" value="M20_dimer"/>
    <property type="match status" value="1"/>
</dbReference>
<dbReference type="GO" id="GO:0008233">
    <property type="term" value="F:peptidase activity"/>
    <property type="evidence" value="ECO:0007669"/>
    <property type="project" value="UniProtKB-KW"/>
</dbReference>
<dbReference type="CDD" id="cd05674">
    <property type="entry name" value="M20_yscS"/>
    <property type="match status" value="1"/>
</dbReference>
<dbReference type="KEGG" id="pais:PFX98_24035"/>
<evidence type="ECO:0000256" key="2">
    <source>
        <dbReference type="ARBA" id="ARBA00022670"/>
    </source>
</evidence>
<keyword evidence="3" id="KW-0479">Metal-binding</keyword>
<evidence type="ECO:0000259" key="6">
    <source>
        <dbReference type="Pfam" id="PF07687"/>
    </source>
</evidence>
<dbReference type="AlphaFoldDB" id="A0AA95NLI5"/>
<dbReference type="FunFam" id="3.40.630.10:FF:000027">
    <property type="entry name" value="N-fatty-acyl-amino acid synthase/hydrolase PM20D1"/>
    <property type="match status" value="1"/>
</dbReference>
<keyword evidence="4" id="KW-0378">Hydrolase</keyword>
<dbReference type="RefSeq" id="WP_285232995.1">
    <property type="nucleotide sequence ID" value="NZ_CP116346.1"/>
</dbReference>
<protein>
    <submittedName>
        <fullName evidence="7">M20 family peptidase</fullName>
    </submittedName>
</protein>